<dbReference type="Pfam" id="PF22746">
    <property type="entry name" value="SHOCT-like_DUF2089-C"/>
    <property type="match status" value="1"/>
</dbReference>
<protein>
    <recommendedName>
        <fullName evidence="2">YvlB/LiaX N-terminal domain-containing protein</fullName>
    </recommendedName>
</protein>
<dbReference type="RefSeq" id="WP_198616859.1">
    <property type="nucleotide sequence ID" value="NZ_JABANU010000001.1"/>
</dbReference>
<accession>A0ABS0T8K1</accession>
<organism evidence="3 4">
    <name type="scientific">Staphylococcus canis</name>
    <dbReference type="NCBI Taxonomy" id="2724942"/>
    <lineage>
        <taxon>Bacteria</taxon>
        <taxon>Bacillati</taxon>
        <taxon>Bacillota</taxon>
        <taxon>Bacilli</taxon>
        <taxon>Bacillales</taxon>
        <taxon>Staphylococcaceae</taxon>
        <taxon>Staphylococcus</taxon>
    </lineage>
</organism>
<dbReference type="InterPro" id="IPR053959">
    <property type="entry name" value="YvlB/LiaX_N"/>
</dbReference>
<feature type="domain" description="YvlB/LiaX N-terminal" evidence="2">
    <location>
        <begin position="6"/>
        <end position="33"/>
    </location>
</feature>
<evidence type="ECO:0000313" key="4">
    <source>
        <dbReference type="Proteomes" id="UP000751852"/>
    </source>
</evidence>
<feature type="compositionally biased region" description="Polar residues" evidence="1">
    <location>
        <begin position="31"/>
        <end position="46"/>
    </location>
</feature>
<evidence type="ECO:0000256" key="1">
    <source>
        <dbReference type="SAM" id="MobiDB-lite"/>
    </source>
</evidence>
<evidence type="ECO:0000313" key="3">
    <source>
        <dbReference type="EMBL" id="MBI5974068.1"/>
    </source>
</evidence>
<keyword evidence="4" id="KW-1185">Reference proteome</keyword>
<dbReference type="EMBL" id="JABANU010000001">
    <property type="protein sequence ID" value="MBI5974068.1"/>
    <property type="molecule type" value="Genomic_DNA"/>
</dbReference>
<reference evidence="3 4" key="1">
    <citation type="submission" date="2020-04" db="EMBL/GenBank/DDBJ databases">
        <title>Staphylococcus species from domestic dog.</title>
        <authorList>
            <person name="Paterson G.K."/>
        </authorList>
    </citation>
    <scope>NUCLEOTIDE SEQUENCE [LARGE SCALE GENOMIC DNA]</scope>
    <source>
        <strain evidence="3 4">H16/1A</strain>
    </source>
</reference>
<evidence type="ECO:0000259" key="2">
    <source>
        <dbReference type="Pfam" id="PF22746"/>
    </source>
</evidence>
<feature type="region of interest" description="Disordered" evidence="1">
    <location>
        <begin position="28"/>
        <end position="57"/>
    </location>
</feature>
<sequence length="113" mass="13227">MNNTGRIKVLELLKEDKITVDEAMTLLDAMSSEQTQHTSNEQVQNESEQREHSASDVEDFVFDTFRNMSDTLQKGLNQWSRKGMFEERGKVDPFKEIEKTVKEIKNQMNRNDK</sequence>
<dbReference type="Proteomes" id="UP000751852">
    <property type="component" value="Unassembled WGS sequence"/>
</dbReference>
<gene>
    <name evidence="3" type="ORF">HHH54_00475</name>
</gene>
<comment type="caution">
    <text evidence="3">The sequence shown here is derived from an EMBL/GenBank/DDBJ whole genome shotgun (WGS) entry which is preliminary data.</text>
</comment>
<proteinExistence type="predicted"/>
<name>A0ABS0T8K1_9STAP</name>